<proteinExistence type="predicted"/>
<evidence type="ECO:0000313" key="2">
    <source>
        <dbReference type="EMBL" id="PWF23261.1"/>
    </source>
</evidence>
<gene>
    <name evidence="2" type="ORF">DD235_09760</name>
</gene>
<accession>A0A2V1K2V3</accession>
<organism evidence="2 3">
    <name type="scientific">Corticimicrobacter populi</name>
    <dbReference type="NCBI Taxonomy" id="2175229"/>
    <lineage>
        <taxon>Bacteria</taxon>
        <taxon>Pseudomonadati</taxon>
        <taxon>Pseudomonadota</taxon>
        <taxon>Betaproteobacteria</taxon>
        <taxon>Burkholderiales</taxon>
        <taxon>Alcaligenaceae</taxon>
        <taxon>Corticimicrobacter</taxon>
    </lineage>
</organism>
<protein>
    <submittedName>
        <fullName evidence="2">Transcriptional regulator</fullName>
    </submittedName>
</protein>
<dbReference type="GO" id="GO:0003677">
    <property type="term" value="F:DNA binding"/>
    <property type="evidence" value="ECO:0007669"/>
    <property type="project" value="InterPro"/>
</dbReference>
<comment type="caution">
    <text evidence="2">The sequence shown here is derived from an EMBL/GenBank/DDBJ whole genome shotgun (WGS) entry which is preliminary data.</text>
</comment>
<keyword evidence="1" id="KW-0812">Transmembrane</keyword>
<keyword evidence="1" id="KW-0472">Membrane</keyword>
<feature type="transmembrane region" description="Helical" evidence="1">
    <location>
        <begin position="128"/>
        <end position="147"/>
    </location>
</feature>
<reference evidence="3" key="1">
    <citation type="submission" date="2018-05" db="EMBL/GenBank/DDBJ databases">
        <authorList>
            <person name="Li Y."/>
        </authorList>
    </citation>
    <scope>NUCLEOTIDE SEQUENCE [LARGE SCALE GENOMIC DNA]</scope>
    <source>
        <strain evidence="3">3d-2-2</strain>
    </source>
</reference>
<dbReference type="PANTHER" id="PTHR34475:SF1">
    <property type="entry name" value="CYTOSKELETON PROTEIN RODZ"/>
    <property type="match status" value="1"/>
</dbReference>
<dbReference type="Pfam" id="PF13413">
    <property type="entry name" value="HTH_25"/>
    <property type="match status" value="1"/>
</dbReference>
<dbReference type="PANTHER" id="PTHR34475">
    <property type="match status" value="1"/>
</dbReference>
<dbReference type="RefSeq" id="WP_109061875.1">
    <property type="nucleotide sequence ID" value="NZ_QETA01000003.1"/>
</dbReference>
<dbReference type="Gene3D" id="1.10.260.40">
    <property type="entry name" value="lambda repressor-like DNA-binding domains"/>
    <property type="match status" value="1"/>
</dbReference>
<dbReference type="InterPro" id="IPR050400">
    <property type="entry name" value="Bact_Cytoskel_RodZ"/>
</dbReference>
<dbReference type="InterPro" id="IPR010982">
    <property type="entry name" value="Lambda_DNA-bd_dom_sf"/>
</dbReference>
<name>A0A2V1K2V3_9BURK</name>
<dbReference type="AlphaFoldDB" id="A0A2V1K2V3"/>
<dbReference type="EMBL" id="QETA01000003">
    <property type="protein sequence ID" value="PWF23261.1"/>
    <property type="molecule type" value="Genomic_DNA"/>
</dbReference>
<evidence type="ECO:0000313" key="3">
    <source>
        <dbReference type="Proteomes" id="UP000245212"/>
    </source>
</evidence>
<sequence>MTRSVERTDDVPLSRQLATGLSDNGQGAGAAFRALRESKGLTLEDASAYMKHPVSRIQALEDERWDVLPKGTALRGMIRNYARFLGADGQALVQALEPAIGKTGAGLGESVLAKGVPDIRERAQVGNWVWLFTLLLVCAAVLVYASWQGWLPADWWSGEGN</sequence>
<keyword evidence="3" id="KW-1185">Reference proteome</keyword>
<evidence type="ECO:0000256" key="1">
    <source>
        <dbReference type="SAM" id="Phobius"/>
    </source>
</evidence>
<dbReference type="Proteomes" id="UP000245212">
    <property type="component" value="Unassembled WGS sequence"/>
</dbReference>
<keyword evidence="1" id="KW-1133">Transmembrane helix</keyword>